<dbReference type="Proteomes" id="UP000735302">
    <property type="component" value="Unassembled WGS sequence"/>
</dbReference>
<evidence type="ECO:0000313" key="2">
    <source>
        <dbReference type="Proteomes" id="UP000735302"/>
    </source>
</evidence>
<comment type="caution">
    <text evidence="1">The sequence shown here is derived from an EMBL/GenBank/DDBJ whole genome shotgun (WGS) entry which is preliminary data.</text>
</comment>
<keyword evidence="2" id="KW-1185">Reference proteome</keyword>
<evidence type="ECO:0000313" key="1">
    <source>
        <dbReference type="EMBL" id="GFO15895.1"/>
    </source>
</evidence>
<dbReference type="EMBL" id="BLXT01004630">
    <property type="protein sequence ID" value="GFO15895.1"/>
    <property type="molecule type" value="Genomic_DNA"/>
</dbReference>
<accession>A0AAV4B5P1</accession>
<sequence>MSIVPQTNQAQENIHINENRIIVQNDVNGTEKFLRTRQENFDGGENYALEEHTACSENFARATELSVCKRTSMAARTMDAQENYDISEKCAHVRERRLRE</sequence>
<organism evidence="1 2">
    <name type="scientific">Plakobranchus ocellatus</name>
    <dbReference type="NCBI Taxonomy" id="259542"/>
    <lineage>
        <taxon>Eukaryota</taxon>
        <taxon>Metazoa</taxon>
        <taxon>Spiralia</taxon>
        <taxon>Lophotrochozoa</taxon>
        <taxon>Mollusca</taxon>
        <taxon>Gastropoda</taxon>
        <taxon>Heterobranchia</taxon>
        <taxon>Euthyneura</taxon>
        <taxon>Panpulmonata</taxon>
        <taxon>Sacoglossa</taxon>
        <taxon>Placobranchoidea</taxon>
        <taxon>Plakobranchidae</taxon>
        <taxon>Plakobranchus</taxon>
    </lineage>
</organism>
<dbReference type="AlphaFoldDB" id="A0AAV4B5P1"/>
<protein>
    <submittedName>
        <fullName evidence="1">Uncharacterized protein</fullName>
    </submittedName>
</protein>
<reference evidence="1 2" key="1">
    <citation type="journal article" date="2021" name="Elife">
        <title>Chloroplast acquisition without the gene transfer in kleptoplastic sea slugs, Plakobranchus ocellatus.</title>
        <authorList>
            <person name="Maeda T."/>
            <person name="Takahashi S."/>
            <person name="Yoshida T."/>
            <person name="Shimamura S."/>
            <person name="Takaki Y."/>
            <person name="Nagai Y."/>
            <person name="Toyoda A."/>
            <person name="Suzuki Y."/>
            <person name="Arimoto A."/>
            <person name="Ishii H."/>
            <person name="Satoh N."/>
            <person name="Nishiyama T."/>
            <person name="Hasebe M."/>
            <person name="Maruyama T."/>
            <person name="Minagawa J."/>
            <person name="Obokata J."/>
            <person name="Shigenobu S."/>
        </authorList>
    </citation>
    <scope>NUCLEOTIDE SEQUENCE [LARGE SCALE GENOMIC DNA]</scope>
</reference>
<name>A0AAV4B5P1_9GAST</name>
<gene>
    <name evidence="1" type="ORF">PoB_004240000</name>
</gene>
<proteinExistence type="predicted"/>